<gene>
    <name evidence="5" type="ORF">STCU_08562</name>
</gene>
<dbReference type="EMBL" id="ATMH01008562">
    <property type="protein sequence ID" value="EPY21405.1"/>
    <property type="molecule type" value="Genomic_DNA"/>
</dbReference>
<feature type="compositionally biased region" description="Basic and acidic residues" evidence="1">
    <location>
        <begin position="710"/>
        <end position="720"/>
    </location>
</feature>
<keyword evidence="6" id="KW-1185">Reference proteome</keyword>
<dbReference type="AlphaFoldDB" id="S9VE68"/>
<dbReference type="OrthoDB" id="189459at2759"/>
<sequence length="785" mass="84417">MSFPRKRSHSGSSGEACHAPVGLLRGALLALEGRPYSQLHALAGRWFQLHPRGGPAVRLRWLHLQPDPFAPGSTCEVTLPLPGGVAAAARLPRAQFGGDARRAPYTAEEQQYYSACRQTAAEDFLLRRLWRGLAAAQQRPGSSDTSYYRYEGALQLARPSSFILPRSAVQISLAPAEGAAEGTLRFCLCVKLPGHGRRIDGGGAWRILEEELWAALAHSVLLPLPGRDYVVDGSLRAHIDLHHNTAYLRRHVTEELHGVAFIANGSCLPRARGHSTLPLTPQHVRGEEAAAGEDHPAAVLFQSPPSLEVTVALPNPVERLPSHPAPPGHTITGMLLPRGLTLIAGGGYHGKSTLLHALSTAVYNAAALDGRSYCVTDDMAVAVRAEEGRSVQQLDVSLFIEHLPAPEHHHRAAPDSAHFATQDASGSTSEAAAMLEAIELGARTLLLDEDTSASNLLARDDRMAALVPRAAEPIRTLREQLPRLKAHPSSPTDDRLSVVMVVGSSGSYFDLADVVLVMDRYRVRDATAQARAIAAGEPGAPPAGPAVALAAFNATRALDYARTFAPFQAPGGAAATPPLSKGAYYRQRYAKPTAPDELQQQQQEQQPLAPLKVTAHRGEALQLTQAARSSYHELTRGGGRTVTETVDVGALEQLVEEGQLDAIAAAVALLYDSGGRPLPPPPPVRYPPRLTAAARPLSPFAQLAHHLEEQLRGHRLEPPRRAGRPSAHPRRRRAAARRGAGGGAEPPPVLALSTVAWDPETEENNVCAYTHYINTNIYIYIYIHQ</sequence>
<feature type="region of interest" description="Disordered" evidence="1">
    <location>
        <begin position="710"/>
        <end position="748"/>
    </location>
</feature>
<accession>S9VE68</accession>
<name>S9VE68_9TRYP</name>
<feature type="compositionally biased region" description="Basic residues" evidence="1">
    <location>
        <begin position="721"/>
        <end position="736"/>
    </location>
</feature>
<evidence type="ECO:0000259" key="3">
    <source>
        <dbReference type="Pfam" id="PF20446"/>
    </source>
</evidence>
<dbReference type="InterPro" id="IPR046833">
    <property type="entry name" value="ABC_N"/>
</dbReference>
<dbReference type="Pfam" id="PF09818">
    <property type="entry name" value="ABC_ATPase"/>
    <property type="match status" value="1"/>
</dbReference>
<dbReference type="Pfam" id="PF21117">
    <property type="entry name" value="MRB1590_C"/>
    <property type="match status" value="1"/>
</dbReference>
<proteinExistence type="predicted"/>
<feature type="domain" description="ATPase of the ABC class N-terminal" evidence="3">
    <location>
        <begin position="25"/>
        <end position="220"/>
    </location>
</feature>
<feature type="domain" description="MRB1590-like C-terminal" evidence="4">
    <location>
        <begin position="643"/>
        <end position="730"/>
    </location>
</feature>
<evidence type="ECO:0000259" key="2">
    <source>
        <dbReference type="Pfam" id="PF09818"/>
    </source>
</evidence>
<dbReference type="PANTHER" id="PTHR38149:SF1">
    <property type="entry name" value="ATPASE"/>
    <property type="match status" value="1"/>
</dbReference>
<dbReference type="InterPro" id="IPR019195">
    <property type="entry name" value="ABC_ATPase_put"/>
</dbReference>
<protein>
    <submittedName>
        <fullName evidence="5">ABC transporter ATPase</fullName>
    </submittedName>
</protein>
<dbReference type="Pfam" id="PF20446">
    <property type="entry name" value="ABC_N"/>
    <property type="match status" value="1"/>
</dbReference>
<evidence type="ECO:0000313" key="6">
    <source>
        <dbReference type="Proteomes" id="UP000015354"/>
    </source>
</evidence>
<evidence type="ECO:0000313" key="5">
    <source>
        <dbReference type="EMBL" id="EPY21405.1"/>
    </source>
</evidence>
<reference evidence="5 6" key="1">
    <citation type="journal article" date="2013" name="PLoS ONE">
        <title>Predicting the Proteins of Angomonas deanei, Strigomonas culicis and Their Respective Endosymbionts Reveals New Aspects of the Trypanosomatidae Family.</title>
        <authorList>
            <person name="Motta M.C."/>
            <person name="Martins A.C."/>
            <person name="de Souza S.S."/>
            <person name="Catta-Preta C.M."/>
            <person name="Silva R."/>
            <person name="Klein C.C."/>
            <person name="de Almeida L.G."/>
            <person name="de Lima Cunha O."/>
            <person name="Ciapina L.P."/>
            <person name="Brocchi M."/>
            <person name="Colabardini A.C."/>
            <person name="de Araujo Lima B."/>
            <person name="Machado C.R."/>
            <person name="de Almeida Soares C.M."/>
            <person name="Probst C.M."/>
            <person name="de Menezes C.B."/>
            <person name="Thompson C.E."/>
            <person name="Bartholomeu D.C."/>
            <person name="Gradia D.F."/>
            <person name="Pavoni D.P."/>
            <person name="Grisard E.C."/>
            <person name="Fantinatti-Garboggini F."/>
            <person name="Marchini F.K."/>
            <person name="Rodrigues-Luiz G.F."/>
            <person name="Wagner G."/>
            <person name="Goldman G.H."/>
            <person name="Fietto J.L."/>
            <person name="Elias M.C."/>
            <person name="Goldman M.H."/>
            <person name="Sagot M.F."/>
            <person name="Pereira M."/>
            <person name="Stoco P.H."/>
            <person name="de Mendonca-Neto R.P."/>
            <person name="Teixeira S.M."/>
            <person name="Maciel T.E."/>
            <person name="de Oliveira Mendes T.A."/>
            <person name="Urmenyi T.P."/>
            <person name="de Souza W."/>
            <person name="Schenkman S."/>
            <person name="de Vasconcelos A.T."/>
        </authorList>
    </citation>
    <scope>NUCLEOTIDE SEQUENCE [LARGE SCALE GENOMIC DNA]</scope>
</reference>
<dbReference type="Proteomes" id="UP000015354">
    <property type="component" value="Unassembled WGS sequence"/>
</dbReference>
<organism evidence="5 6">
    <name type="scientific">Strigomonas culicis</name>
    <dbReference type="NCBI Taxonomy" id="28005"/>
    <lineage>
        <taxon>Eukaryota</taxon>
        <taxon>Discoba</taxon>
        <taxon>Euglenozoa</taxon>
        <taxon>Kinetoplastea</taxon>
        <taxon>Metakinetoplastina</taxon>
        <taxon>Trypanosomatida</taxon>
        <taxon>Trypanosomatidae</taxon>
        <taxon>Strigomonadinae</taxon>
        <taxon>Strigomonas</taxon>
    </lineage>
</organism>
<evidence type="ECO:0000256" key="1">
    <source>
        <dbReference type="SAM" id="MobiDB-lite"/>
    </source>
</evidence>
<evidence type="ECO:0000259" key="4">
    <source>
        <dbReference type="Pfam" id="PF21117"/>
    </source>
</evidence>
<comment type="caution">
    <text evidence="5">The sequence shown here is derived from an EMBL/GenBank/DDBJ whole genome shotgun (WGS) entry which is preliminary data.</text>
</comment>
<feature type="domain" description="ATPase of the ABC class C-terminal" evidence="2">
    <location>
        <begin position="234"/>
        <end position="538"/>
    </location>
</feature>
<dbReference type="InterPro" id="IPR049069">
    <property type="entry name" value="MRB1590-like_C"/>
</dbReference>
<dbReference type="PANTHER" id="PTHR38149">
    <property type="entry name" value="ATPASE"/>
    <property type="match status" value="1"/>
</dbReference>
<dbReference type="InterPro" id="IPR046834">
    <property type="entry name" value="ABC_ATPase_C"/>
</dbReference>